<dbReference type="EMBL" id="CP019477">
    <property type="protein sequence ID" value="UQC84401.1"/>
    <property type="molecule type" value="Genomic_DNA"/>
</dbReference>
<dbReference type="RefSeq" id="XP_049146018.1">
    <property type="nucleotide sequence ID" value="XM_049288874.1"/>
</dbReference>
<name>A0A9Q8SX89_9PEZI</name>
<evidence type="ECO:0000313" key="2">
    <source>
        <dbReference type="Proteomes" id="UP000830671"/>
    </source>
</evidence>
<dbReference type="AlphaFoldDB" id="A0A9Q8SX89"/>
<evidence type="ECO:0000313" key="1">
    <source>
        <dbReference type="EMBL" id="UQC84401.1"/>
    </source>
</evidence>
<dbReference type="GeneID" id="73343884"/>
<sequence>MQLCHYAVRYQYNDFSSVSRYVTATSLKAPRPAFQSFSPPPVPTVRFAFGVKFDDSRSVRSLIINESVTLRKLFWEEDGLWGRWCAEVQEGIPVTANGLFCFGALIKNAKTICVRPDGRSGKQPLKPSITDCFCNMDE</sequence>
<reference evidence="1" key="1">
    <citation type="journal article" date="2021" name="Mol. Plant Microbe Interact.">
        <title>Complete Genome Sequence of the Plant-Pathogenic Fungus Colletotrichum lupini.</title>
        <authorList>
            <person name="Baroncelli R."/>
            <person name="Pensec F."/>
            <person name="Da Lio D."/>
            <person name="Boufleur T."/>
            <person name="Vicente I."/>
            <person name="Sarrocco S."/>
            <person name="Picot A."/>
            <person name="Baraldi E."/>
            <person name="Sukno S."/>
            <person name="Thon M."/>
            <person name="Le Floch G."/>
        </authorList>
    </citation>
    <scope>NUCLEOTIDE SEQUENCE</scope>
    <source>
        <strain evidence="1">IMI 504893</strain>
    </source>
</reference>
<gene>
    <name evidence="1" type="ORF">CLUP02_09898</name>
</gene>
<protein>
    <submittedName>
        <fullName evidence="1">Uncharacterized protein</fullName>
    </submittedName>
</protein>
<organism evidence="1 2">
    <name type="scientific">Colletotrichum lupini</name>
    <dbReference type="NCBI Taxonomy" id="145971"/>
    <lineage>
        <taxon>Eukaryota</taxon>
        <taxon>Fungi</taxon>
        <taxon>Dikarya</taxon>
        <taxon>Ascomycota</taxon>
        <taxon>Pezizomycotina</taxon>
        <taxon>Sordariomycetes</taxon>
        <taxon>Hypocreomycetidae</taxon>
        <taxon>Glomerellales</taxon>
        <taxon>Glomerellaceae</taxon>
        <taxon>Colletotrichum</taxon>
        <taxon>Colletotrichum acutatum species complex</taxon>
    </lineage>
</organism>
<dbReference type="KEGG" id="clup:CLUP02_09898"/>
<accession>A0A9Q8SX89</accession>
<keyword evidence="2" id="KW-1185">Reference proteome</keyword>
<proteinExistence type="predicted"/>
<dbReference type="Proteomes" id="UP000830671">
    <property type="component" value="Chromosome 5"/>
</dbReference>